<dbReference type="RefSeq" id="WP_340347926.1">
    <property type="nucleotide sequence ID" value="NZ_JBBKZT010000030.1"/>
</dbReference>
<dbReference type="InterPro" id="IPR008523">
    <property type="entry name" value="DUF805"/>
</dbReference>
<reference evidence="2 3" key="1">
    <citation type="submission" date="2024-03" db="EMBL/GenBank/DDBJ databases">
        <title>Novel species of the genus Variovorax.</title>
        <authorList>
            <person name="Liu Q."/>
            <person name="Xin Y.-H."/>
        </authorList>
    </citation>
    <scope>NUCLEOTIDE SEQUENCE [LARGE SCALE GENOMIC DNA]</scope>
    <source>
        <strain evidence="2 3">KACC 18900</strain>
    </source>
</reference>
<sequence>MLFAMIPLLVFYVLMGIQRSHDMDWSGWMLLLALIPLVALIWIFKGGTKGGNRFGAPPPPNSTGVKVSAGILVVLMVLGVAALVALQAALGEIGLGK</sequence>
<dbReference type="PANTHER" id="PTHR34980">
    <property type="entry name" value="INNER MEMBRANE PROTEIN-RELATED-RELATED"/>
    <property type="match status" value="1"/>
</dbReference>
<comment type="caution">
    <text evidence="2">The sequence shown here is derived from an EMBL/GenBank/DDBJ whole genome shotgun (WGS) entry which is preliminary data.</text>
</comment>
<dbReference type="Proteomes" id="UP001385892">
    <property type="component" value="Unassembled WGS sequence"/>
</dbReference>
<feature type="transmembrane region" description="Helical" evidence="1">
    <location>
        <begin position="25"/>
        <end position="44"/>
    </location>
</feature>
<dbReference type="EMBL" id="JBBKZT010000030">
    <property type="protein sequence ID" value="MEJ8852070.1"/>
    <property type="molecule type" value="Genomic_DNA"/>
</dbReference>
<keyword evidence="1" id="KW-1133">Transmembrane helix</keyword>
<evidence type="ECO:0000313" key="3">
    <source>
        <dbReference type="Proteomes" id="UP001385892"/>
    </source>
</evidence>
<feature type="transmembrane region" description="Helical" evidence="1">
    <location>
        <begin position="65"/>
        <end position="90"/>
    </location>
</feature>
<keyword evidence="3" id="KW-1185">Reference proteome</keyword>
<keyword evidence="1" id="KW-0812">Transmembrane</keyword>
<dbReference type="Pfam" id="PF05656">
    <property type="entry name" value="DUF805"/>
    <property type="match status" value="1"/>
</dbReference>
<accession>A0ABU8WX09</accession>
<name>A0ABU8WX09_9BURK</name>
<dbReference type="PANTHER" id="PTHR34980:SF3">
    <property type="entry name" value="BLR8105 PROTEIN"/>
    <property type="match status" value="1"/>
</dbReference>
<evidence type="ECO:0000313" key="2">
    <source>
        <dbReference type="EMBL" id="MEJ8852070.1"/>
    </source>
</evidence>
<keyword evidence="1" id="KW-0472">Membrane</keyword>
<organism evidence="2 3">
    <name type="scientific">Variovorax rhizosphaerae</name>
    <dbReference type="NCBI Taxonomy" id="1836200"/>
    <lineage>
        <taxon>Bacteria</taxon>
        <taxon>Pseudomonadati</taxon>
        <taxon>Pseudomonadota</taxon>
        <taxon>Betaproteobacteria</taxon>
        <taxon>Burkholderiales</taxon>
        <taxon>Comamonadaceae</taxon>
        <taxon>Variovorax</taxon>
    </lineage>
</organism>
<evidence type="ECO:0000256" key="1">
    <source>
        <dbReference type="SAM" id="Phobius"/>
    </source>
</evidence>
<proteinExistence type="predicted"/>
<protein>
    <submittedName>
        <fullName evidence="2">DUF805 domain-containing protein</fullName>
    </submittedName>
</protein>
<gene>
    <name evidence="2" type="ORF">WKW82_35950</name>
</gene>